<sequence length="655" mass="75488">MNTDEMTSKLLQGLGKSTRRGIKRCSKCGIYNGTRGIFCKNKNCGVSLRSSENPTYEFDAVKLITGTSRQVYSVRVKDMASECRGFVQLPLLQSSMEDNNNILSDAALCFVDSCQSSFDNSILKCHEEIQNNADVEICDHISLALKSQVVAKPIFFDDYMLNDLNIPNEVKQSLYLLASDNACPLVQQVSKNIMAVRCQVTPKQPLGYLHFNINKGRSKAYDKYYCNCTEYLYPAQKIPKNCTKQKCIHYYACVAALSSNPSYCEEYSYFLNDEATTKNLYCTKNKIHNSPYNKIIKQIDLHNVKSRKINIISNTIIKKPVITKKVKKKSCKNEKLIIQRCKKIVPKVFPIEIKVLDELPTTENKEPEVSWGFLDWLAFVTESINRTMQFINCGIVNMQIFYIPEDFWLALKKRIPTSYIENKTDIGSIFYNIMNINHVKEIFDTPKEKKKSCKNQKLIIQRCKKIVPKVFPIEIKVLDELPTTENKEPEVSWGFLDWLAFVTESINRTMQFINCGIVNMQIFYIPEDFWLTLKKRIPTSYIENKTDIGSIFYNIMNINHVKEIFDTPKVKVRIAKKLVPDKQNGYVEYDESKADEEANVEYCFSFLFFLNVGPSTVDESDDQNNAFVIEWLPNICASTQVGQLKLQYKYGRKSI</sequence>
<dbReference type="RefSeq" id="XP_030757688.1">
    <property type="nucleotide sequence ID" value="XM_030901828.1"/>
</dbReference>
<dbReference type="PANTHER" id="PTHR13518">
    <property type="entry name" value="PUTATIVE TREBLE-CLEF ZINC-FINGER C2ORF42 FAMILY MEMBER"/>
    <property type="match status" value="1"/>
</dbReference>
<dbReference type="Pfam" id="PF14952">
    <property type="entry name" value="zf-tcix"/>
    <property type="match status" value="1"/>
</dbReference>
<dbReference type="InParanoid" id="A0A6J2Y1M9"/>
<keyword evidence="1" id="KW-0479">Metal-binding</keyword>
<evidence type="ECO:0000313" key="3">
    <source>
        <dbReference type="Proteomes" id="UP000504635"/>
    </source>
</evidence>
<name>A0A6J2Y1M9_SITOR</name>
<dbReference type="AlphaFoldDB" id="A0A6J2Y1M9"/>
<dbReference type="KEGG" id="soy:115883465"/>
<keyword evidence="1" id="KW-0862">Zinc</keyword>
<keyword evidence="1" id="KW-0863">Zinc-finger</keyword>
<keyword evidence="3" id="KW-1185">Reference proteome</keyword>
<dbReference type="OrthoDB" id="6506929at2759"/>
<evidence type="ECO:0000313" key="4">
    <source>
        <dbReference type="RefSeq" id="XP_030757688.1"/>
    </source>
</evidence>
<dbReference type="GO" id="GO:0005634">
    <property type="term" value="C:nucleus"/>
    <property type="evidence" value="ECO:0007669"/>
    <property type="project" value="TreeGrafter"/>
</dbReference>
<dbReference type="PROSITE" id="PS50966">
    <property type="entry name" value="ZF_SWIM"/>
    <property type="match status" value="1"/>
</dbReference>
<dbReference type="Proteomes" id="UP000504635">
    <property type="component" value="Unplaced"/>
</dbReference>
<dbReference type="PANTHER" id="PTHR13518:SF1">
    <property type="entry name" value="C2ORF42 HOMOLOG"/>
    <property type="match status" value="1"/>
</dbReference>
<feature type="domain" description="SWIM-type" evidence="2">
    <location>
        <begin position="211"/>
        <end position="258"/>
    </location>
</feature>
<protein>
    <submittedName>
        <fullName evidence="4">Uncharacterized protein C2orf42 homolog</fullName>
    </submittedName>
</protein>
<organism evidence="3 4">
    <name type="scientific">Sitophilus oryzae</name>
    <name type="common">Rice weevil</name>
    <name type="synonym">Curculio oryzae</name>
    <dbReference type="NCBI Taxonomy" id="7048"/>
    <lineage>
        <taxon>Eukaryota</taxon>
        <taxon>Metazoa</taxon>
        <taxon>Ecdysozoa</taxon>
        <taxon>Arthropoda</taxon>
        <taxon>Hexapoda</taxon>
        <taxon>Insecta</taxon>
        <taxon>Pterygota</taxon>
        <taxon>Neoptera</taxon>
        <taxon>Endopterygota</taxon>
        <taxon>Coleoptera</taxon>
        <taxon>Polyphaga</taxon>
        <taxon>Cucujiformia</taxon>
        <taxon>Curculionidae</taxon>
        <taxon>Dryophthorinae</taxon>
        <taxon>Sitophilus</taxon>
    </lineage>
</organism>
<reference evidence="4" key="1">
    <citation type="submission" date="2025-08" db="UniProtKB">
        <authorList>
            <consortium name="RefSeq"/>
        </authorList>
    </citation>
    <scope>IDENTIFICATION</scope>
    <source>
        <tissue evidence="4">Gonads</tissue>
    </source>
</reference>
<dbReference type="InterPro" id="IPR029269">
    <property type="entry name" value="Zf-tcix"/>
</dbReference>
<dbReference type="GO" id="GO:0008270">
    <property type="term" value="F:zinc ion binding"/>
    <property type="evidence" value="ECO:0007669"/>
    <property type="project" value="UniProtKB-KW"/>
</dbReference>
<dbReference type="GeneID" id="115883465"/>
<proteinExistence type="predicted"/>
<gene>
    <name evidence="4" type="primary">LOC115883465</name>
</gene>
<evidence type="ECO:0000259" key="2">
    <source>
        <dbReference type="PROSITE" id="PS50966"/>
    </source>
</evidence>
<accession>A0A6J2Y1M9</accession>
<dbReference type="InterPro" id="IPR007527">
    <property type="entry name" value="Znf_SWIM"/>
</dbReference>
<dbReference type="InterPro" id="IPR026049">
    <property type="entry name" value="C2orf42"/>
</dbReference>
<evidence type="ECO:0000256" key="1">
    <source>
        <dbReference type="PROSITE-ProRule" id="PRU00325"/>
    </source>
</evidence>